<comment type="subcellular location">
    <subcellularLocation>
        <location evidence="1 11">Golgi apparatus membrane</location>
        <topology evidence="1 11">Single-pass type II membrane protein</topology>
    </subcellularLocation>
</comment>
<keyword evidence="9" id="KW-0325">Glycoprotein</keyword>
<evidence type="ECO:0000256" key="11">
    <source>
        <dbReference type="RuleBase" id="RU363127"/>
    </source>
</evidence>
<dbReference type="CDD" id="cd00218">
    <property type="entry name" value="GlcAT-I"/>
    <property type="match status" value="1"/>
</dbReference>
<name>A0ABQ9MMV7_HEVBR</name>
<proteinExistence type="inferred from homology"/>
<comment type="similarity">
    <text evidence="2 11">Belongs to the glycosyltransferase 43 family.</text>
</comment>
<keyword evidence="5 11" id="KW-0735">Signal-anchor</keyword>
<accession>A0ABQ9MMV7</accession>
<comment type="function">
    <text evidence="11">Involved in the synthesis of glucuronoxylan hemicellulose in secondary cell walls.</text>
</comment>
<dbReference type="EMBL" id="JARPOI010000005">
    <property type="protein sequence ID" value="KAJ9181612.1"/>
    <property type="molecule type" value="Genomic_DNA"/>
</dbReference>
<sequence length="364" mass="41417">MGSLERSKKKVQLWKKAVVHFALCFVMGFFTGFAPTATGKDSIFSTRIISSNKSHFSPQPIDTFHLAVTPQAQAPKNVSFVAETPVQIPASSAESERAKFLEKREEEEEEELMLNPRRLIIIVTPMSTKDRYQGVFLRRLANTIRLVPPPLLWIVVEGQTDSNEASEILRKTGIMYRRFVSKENFTDPQAELDHQRNVALRHIEQHKLSGIVHFAGLSNVYDLAFFDELREIEVFGTWPMALLSANKNKVIIEGPVCDSSQVIGWHLKKINNETDEKPPIHISSFAFNSSILWDPERWGRPSSVPHTSQNSIKFVRQVALEDETKLKGIPPEDCSKIMLWQLKFPIEKESSDNLSNNAVDSNYR</sequence>
<keyword evidence="4" id="KW-0812">Transmembrane</keyword>
<organism evidence="12 13">
    <name type="scientific">Hevea brasiliensis</name>
    <name type="common">Para rubber tree</name>
    <name type="synonym">Siphonia brasiliensis</name>
    <dbReference type="NCBI Taxonomy" id="3981"/>
    <lineage>
        <taxon>Eukaryota</taxon>
        <taxon>Viridiplantae</taxon>
        <taxon>Streptophyta</taxon>
        <taxon>Embryophyta</taxon>
        <taxon>Tracheophyta</taxon>
        <taxon>Spermatophyta</taxon>
        <taxon>Magnoliopsida</taxon>
        <taxon>eudicotyledons</taxon>
        <taxon>Gunneridae</taxon>
        <taxon>Pentapetalae</taxon>
        <taxon>rosids</taxon>
        <taxon>fabids</taxon>
        <taxon>Malpighiales</taxon>
        <taxon>Euphorbiaceae</taxon>
        <taxon>Crotonoideae</taxon>
        <taxon>Micrandreae</taxon>
        <taxon>Hevea</taxon>
    </lineage>
</organism>
<keyword evidence="10 11" id="KW-0961">Cell wall biogenesis/degradation</keyword>
<keyword evidence="13" id="KW-1185">Reference proteome</keyword>
<dbReference type="InterPro" id="IPR029044">
    <property type="entry name" value="Nucleotide-diphossugar_trans"/>
</dbReference>
<keyword evidence="3 11" id="KW-0808">Transferase</keyword>
<evidence type="ECO:0000256" key="6">
    <source>
        <dbReference type="ARBA" id="ARBA00022989"/>
    </source>
</evidence>
<comment type="caution">
    <text evidence="12">The sequence shown here is derived from an EMBL/GenBank/DDBJ whole genome shotgun (WGS) entry which is preliminary data.</text>
</comment>
<keyword evidence="6" id="KW-1133">Transmembrane helix</keyword>
<keyword evidence="8" id="KW-0472">Membrane</keyword>
<gene>
    <name evidence="12" type="ORF">P3X46_009727</name>
</gene>
<evidence type="ECO:0000313" key="13">
    <source>
        <dbReference type="Proteomes" id="UP001174677"/>
    </source>
</evidence>
<evidence type="ECO:0000256" key="9">
    <source>
        <dbReference type="ARBA" id="ARBA00023180"/>
    </source>
</evidence>
<dbReference type="Proteomes" id="UP001174677">
    <property type="component" value="Chromosome 5"/>
</dbReference>
<evidence type="ECO:0000313" key="12">
    <source>
        <dbReference type="EMBL" id="KAJ9181612.1"/>
    </source>
</evidence>
<reference evidence="12" key="1">
    <citation type="journal article" date="2023" name="Plant Biotechnol. J.">
        <title>Chromosome-level wild Hevea brasiliensis genome provides new tools for genomic-assisted breeding and valuable loci to elevate rubber yield.</title>
        <authorList>
            <person name="Cheng H."/>
            <person name="Song X."/>
            <person name="Hu Y."/>
            <person name="Wu T."/>
            <person name="Yang Q."/>
            <person name="An Z."/>
            <person name="Feng S."/>
            <person name="Deng Z."/>
            <person name="Wu W."/>
            <person name="Zeng X."/>
            <person name="Tu M."/>
            <person name="Wang X."/>
            <person name="Huang H."/>
        </authorList>
    </citation>
    <scope>NUCLEOTIDE SEQUENCE</scope>
    <source>
        <strain evidence="12">MT/VB/25A 57/8</strain>
    </source>
</reference>
<evidence type="ECO:0000256" key="7">
    <source>
        <dbReference type="ARBA" id="ARBA00023034"/>
    </source>
</evidence>
<dbReference type="Pfam" id="PF03360">
    <property type="entry name" value="Glyco_transf_43"/>
    <property type="match status" value="1"/>
</dbReference>
<dbReference type="EC" id="2.4.-.-" evidence="11"/>
<evidence type="ECO:0000256" key="4">
    <source>
        <dbReference type="ARBA" id="ARBA00022692"/>
    </source>
</evidence>
<dbReference type="PANTHER" id="PTHR10896">
    <property type="entry name" value="GALACTOSYLGALACTOSYLXYLOSYLPROTEIN 3-BETA-GLUCURONOSYLTRANSFERASE BETA-1,3-GLUCURONYLTRANSFERASE"/>
    <property type="match status" value="1"/>
</dbReference>
<evidence type="ECO:0000256" key="3">
    <source>
        <dbReference type="ARBA" id="ARBA00022679"/>
    </source>
</evidence>
<protein>
    <recommendedName>
        <fullName evidence="11">Glycosyltransferases</fullName>
        <ecNumber evidence="11">2.4.-.-</ecNumber>
    </recommendedName>
</protein>
<dbReference type="Gene3D" id="3.90.550.10">
    <property type="entry name" value="Spore Coat Polysaccharide Biosynthesis Protein SpsA, Chain A"/>
    <property type="match status" value="1"/>
</dbReference>
<evidence type="ECO:0000256" key="1">
    <source>
        <dbReference type="ARBA" id="ARBA00004323"/>
    </source>
</evidence>
<dbReference type="SUPFAM" id="SSF53448">
    <property type="entry name" value="Nucleotide-diphospho-sugar transferases"/>
    <property type="match status" value="1"/>
</dbReference>
<keyword evidence="7 11" id="KW-0333">Golgi apparatus</keyword>
<evidence type="ECO:0000256" key="2">
    <source>
        <dbReference type="ARBA" id="ARBA00007706"/>
    </source>
</evidence>
<evidence type="ECO:0000256" key="8">
    <source>
        <dbReference type="ARBA" id="ARBA00023136"/>
    </source>
</evidence>
<dbReference type="InterPro" id="IPR005027">
    <property type="entry name" value="Glyco_trans_43"/>
</dbReference>
<evidence type="ECO:0000256" key="10">
    <source>
        <dbReference type="ARBA" id="ARBA00023316"/>
    </source>
</evidence>
<dbReference type="PANTHER" id="PTHR10896:SF59">
    <property type="entry name" value="BETA-1,4-XYLOSYLTRANSFERASE IRX9"/>
    <property type="match status" value="1"/>
</dbReference>
<evidence type="ECO:0000256" key="5">
    <source>
        <dbReference type="ARBA" id="ARBA00022968"/>
    </source>
</evidence>